<sequence>MGKRIKEKRIELGITQEDLASKLGYKSKTTIAKIENGTNDITQSRVVDFANALNTTPAYLMGWEDSESQSIPTLNKKDERDIAKRLEQTLDQLESDQDGLMFSGEPLDDQTRELLKASLQNSITIAKINAKQKFTPKKYRDKK</sequence>
<dbReference type="GO" id="GO:0003677">
    <property type="term" value="F:DNA binding"/>
    <property type="evidence" value="ECO:0007669"/>
    <property type="project" value="UniProtKB-KW"/>
</dbReference>
<dbReference type="CDD" id="cd00093">
    <property type="entry name" value="HTH_XRE"/>
    <property type="match status" value="1"/>
</dbReference>
<dbReference type="Gene3D" id="1.10.260.40">
    <property type="entry name" value="lambda repressor-like DNA-binding domains"/>
    <property type="match status" value="1"/>
</dbReference>
<dbReference type="SMART" id="SM00530">
    <property type="entry name" value="HTH_XRE"/>
    <property type="match status" value="1"/>
</dbReference>
<organism evidence="3 4">
    <name type="scientific">Anaerostipes hadrus</name>
    <dbReference type="NCBI Taxonomy" id="649756"/>
    <lineage>
        <taxon>Bacteria</taxon>
        <taxon>Bacillati</taxon>
        <taxon>Bacillota</taxon>
        <taxon>Clostridia</taxon>
        <taxon>Lachnospirales</taxon>
        <taxon>Lachnospiraceae</taxon>
        <taxon>Anaerostipes</taxon>
    </lineage>
</organism>
<feature type="domain" description="HTH cro/C1-type" evidence="2">
    <location>
        <begin position="5"/>
        <end position="60"/>
    </location>
</feature>
<dbReference type="PROSITE" id="PS50943">
    <property type="entry name" value="HTH_CROC1"/>
    <property type="match status" value="1"/>
</dbReference>
<dbReference type="SUPFAM" id="SSF47413">
    <property type="entry name" value="lambda repressor-like DNA-binding domains"/>
    <property type="match status" value="1"/>
</dbReference>
<dbReference type="InterPro" id="IPR010982">
    <property type="entry name" value="Lambda_DNA-bd_dom_sf"/>
</dbReference>
<dbReference type="PANTHER" id="PTHR46558:SF4">
    <property type="entry name" value="DNA-BIDING PHAGE PROTEIN"/>
    <property type="match status" value="1"/>
</dbReference>
<reference evidence="3 4" key="1">
    <citation type="journal article" date="2016" name="Sci. Rep.">
        <title>Accelerated dysbiosis of gut microbiota during aggravation of DSS-induced colitis by a butyrate-producing bacterium.</title>
        <authorList>
            <person name="Zhang Q."/>
            <person name="Wu Y."/>
            <person name="Wang J."/>
            <person name="Wu G."/>
            <person name="Long W."/>
            <person name="Xue Z."/>
            <person name="Wang L."/>
            <person name="Zhang X."/>
            <person name="Pang X."/>
            <person name="Zhao Y."/>
            <person name="Zhao L."/>
            <person name="Zhang C."/>
        </authorList>
    </citation>
    <scope>NUCLEOTIDE SEQUENCE [LARGE SCALE GENOMIC DNA]</scope>
    <source>
        <strain evidence="3 4">BPB5</strain>
    </source>
</reference>
<accession>A0A1Q2CAV1</accession>
<keyword evidence="1" id="KW-0238">DNA-binding</keyword>
<dbReference type="Proteomes" id="UP000188159">
    <property type="component" value="Chromosome"/>
</dbReference>
<dbReference type="EMBL" id="CP012098">
    <property type="protein sequence ID" value="AQP40867.1"/>
    <property type="molecule type" value="Genomic_DNA"/>
</dbReference>
<gene>
    <name evidence="3" type="ORF">DO83_02705</name>
</gene>
<dbReference type="PANTHER" id="PTHR46558">
    <property type="entry name" value="TRACRIPTIONAL REGULATORY PROTEIN-RELATED-RELATED"/>
    <property type="match status" value="1"/>
</dbReference>
<evidence type="ECO:0000259" key="2">
    <source>
        <dbReference type="PROSITE" id="PS50943"/>
    </source>
</evidence>
<evidence type="ECO:0000313" key="4">
    <source>
        <dbReference type="Proteomes" id="UP000188159"/>
    </source>
</evidence>
<name>A0A1Q2CAV1_ANAHA</name>
<dbReference type="AlphaFoldDB" id="A0A1Q2CAV1"/>
<proteinExistence type="predicted"/>
<evidence type="ECO:0000313" key="3">
    <source>
        <dbReference type="EMBL" id="AQP40867.1"/>
    </source>
</evidence>
<protein>
    <submittedName>
        <fullName evidence="3">Transcriptional regulator</fullName>
    </submittedName>
</protein>
<dbReference type="Pfam" id="PF01381">
    <property type="entry name" value="HTH_3"/>
    <property type="match status" value="1"/>
</dbReference>
<dbReference type="InterPro" id="IPR001387">
    <property type="entry name" value="Cro/C1-type_HTH"/>
</dbReference>
<evidence type="ECO:0000256" key="1">
    <source>
        <dbReference type="ARBA" id="ARBA00023125"/>
    </source>
</evidence>